<dbReference type="AlphaFoldDB" id="A0A0K8V5H2"/>
<dbReference type="OrthoDB" id="5918597at2759"/>
<dbReference type="EMBL" id="GDHF01018188">
    <property type="protein sequence ID" value="JAI34126.1"/>
    <property type="molecule type" value="Transcribed_RNA"/>
</dbReference>
<evidence type="ECO:0000256" key="1">
    <source>
        <dbReference type="SAM" id="SignalP"/>
    </source>
</evidence>
<feature type="signal peptide" evidence="1">
    <location>
        <begin position="1"/>
        <end position="22"/>
    </location>
</feature>
<dbReference type="EMBL" id="GDHF01031959">
    <property type="protein sequence ID" value="JAI20355.1"/>
    <property type="molecule type" value="Transcribed_RNA"/>
</dbReference>
<sequence>MRTQKSTLRLLLIVCLVQWVRTTTKDYIDLLALRDNDEFLWGRHDNEIAYSKAHSHSNEYNSTDGGSDYLMRHILKKRQVIFQENKDYGECRTALGEVGRCRHPLYCRIPELKDDVWRLISQLCIIQGRLVLQNVFVFQFLV</sequence>
<protein>
    <submittedName>
        <fullName evidence="3">Uncharacterized protein</fullName>
    </submittedName>
</protein>
<name>A0A0K8V5H2_BACLA</name>
<gene>
    <name evidence="3" type="ORF">c1_g1_i3</name>
    <name evidence="2" type="ORF">c1_g1_i4</name>
</gene>
<organism evidence="3">
    <name type="scientific">Bactrocera latifrons</name>
    <name type="common">Malaysian fruit fly</name>
    <name type="synonym">Chaetodacus latifrons</name>
    <dbReference type="NCBI Taxonomy" id="174628"/>
    <lineage>
        <taxon>Eukaryota</taxon>
        <taxon>Metazoa</taxon>
        <taxon>Ecdysozoa</taxon>
        <taxon>Arthropoda</taxon>
        <taxon>Hexapoda</taxon>
        <taxon>Insecta</taxon>
        <taxon>Pterygota</taxon>
        <taxon>Neoptera</taxon>
        <taxon>Endopterygota</taxon>
        <taxon>Diptera</taxon>
        <taxon>Brachycera</taxon>
        <taxon>Muscomorpha</taxon>
        <taxon>Tephritoidea</taxon>
        <taxon>Tephritidae</taxon>
        <taxon>Bactrocera</taxon>
        <taxon>Bactrocera</taxon>
    </lineage>
</organism>
<proteinExistence type="predicted"/>
<feature type="chain" id="PRO_5014030020" evidence="1">
    <location>
        <begin position="23"/>
        <end position="142"/>
    </location>
</feature>
<accession>A0A0K8V5H2</accession>
<keyword evidence="1" id="KW-0732">Signal</keyword>
<evidence type="ECO:0000313" key="3">
    <source>
        <dbReference type="EMBL" id="JAI34126.1"/>
    </source>
</evidence>
<evidence type="ECO:0000313" key="2">
    <source>
        <dbReference type="EMBL" id="JAI20355.1"/>
    </source>
</evidence>
<reference evidence="3" key="1">
    <citation type="submission" date="2015-06" db="EMBL/GenBank/DDBJ databases">
        <authorList>
            <person name="Hoefler B.C."/>
            <person name="Straight P.D."/>
        </authorList>
    </citation>
    <scope>NUCLEOTIDE SEQUENCE</scope>
</reference>